<dbReference type="EMBL" id="CYKH01000060">
    <property type="protein sequence ID" value="CUE67267.1"/>
    <property type="molecule type" value="Genomic_DNA"/>
</dbReference>
<sequence length="145" mass="15659">MVDQGCAEAISTVVIADVDFAVRPVVLLKMKEDSDDYVTGYAVYAHRIRQERLKAWNALFKDLGTKLQNGALAEVLLEVEEYTKKHAEVSAAGAQGQAGGNKQRGAGGAGGRNTIDRSAESWKRNIAAAMKVRESSQQMATEFGV</sequence>
<reference evidence="3" key="1">
    <citation type="submission" date="2015-09" db="EMBL/GenBank/DDBJ databases">
        <authorList>
            <consortium name="Pathogen Informatics"/>
        </authorList>
    </citation>
    <scope>NUCLEOTIDE SEQUENCE [LARGE SCALE GENOMIC DNA]</scope>
    <source>
        <strain evidence="3">Lake Konstanz</strain>
    </source>
</reference>
<proteinExistence type="predicted"/>
<dbReference type="AlphaFoldDB" id="A0A0S4IR79"/>
<accession>A0A0S4IR79</accession>
<feature type="region of interest" description="Disordered" evidence="1">
    <location>
        <begin position="90"/>
        <end position="118"/>
    </location>
</feature>
<dbReference type="VEuPathDB" id="TriTrypDB:BSAL_51355"/>
<dbReference type="Proteomes" id="UP000051952">
    <property type="component" value="Unassembled WGS sequence"/>
</dbReference>
<keyword evidence="3" id="KW-1185">Reference proteome</keyword>
<protein>
    <submittedName>
        <fullName evidence="2">Uncharacterized protein</fullName>
    </submittedName>
</protein>
<organism evidence="2 3">
    <name type="scientific">Bodo saltans</name>
    <name type="common">Flagellated protozoan</name>
    <dbReference type="NCBI Taxonomy" id="75058"/>
    <lineage>
        <taxon>Eukaryota</taxon>
        <taxon>Discoba</taxon>
        <taxon>Euglenozoa</taxon>
        <taxon>Kinetoplastea</taxon>
        <taxon>Metakinetoplastina</taxon>
        <taxon>Eubodonida</taxon>
        <taxon>Bodonidae</taxon>
        <taxon>Bodo</taxon>
    </lineage>
</organism>
<gene>
    <name evidence="2" type="ORF">BSAL_51355</name>
</gene>
<evidence type="ECO:0000256" key="1">
    <source>
        <dbReference type="SAM" id="MobiDB-lite"/>
    </source>
</evidence>
<evidence type="ECO:0000313" key="3">
    <source>
        <dbReference type="Proteomes" id="UP000051952"/>
    </source>
</evidence>
<name>A0A0S4IR79_BODSA</name>
<evidence type="ECO:0000313" key="2">
    <source>
        <dbReference type="EMBL" id="CUE67267.1"/>
    </source>
</evidence>
<feature type="compositionally biased region" description="Low complexity" evidence="1">
    <location>
        <begin position="91"/>
        <end position="104"/>
    </location>
</feature>